<dbReference type="ExpressionAtlas" id="A0A3L6FUW9">
    <property type="expression patterns" value="baseline"/>
</dbReference>
<comment type="caution">
    <text evidence="2">The sequence shown here is derived from an EMBL/GenBank/DDBJ whole genome shotgun (WGS) entry which is preliminary data.</text>
</comment>
<proteinExistence type="predicted"/>
<gene>
    <name evidence="2" type="ORF">Zm00014a_006600</name>
</gene>
<evidence type="ECO:0000256" key="1">
    <source>
        <dbReference type="SAM" id="MobiDB-lite"/>
    </source>
</evidence>
<protein>
    <submittedName>
        <fullName evidence="2">Uncharacterized protein</fullName>
    </submittedName>
</protein>
<dbReference type="Proteomes" id="UP000251960">
    <property type="component" value="Chromosome 2"/>
</dbReference>
<name>A0A3L6FUW9_MAIZE</name>
<sequence length="210" mass="22892">MEQLRLHLPAPLSVVTSSTFPWTPPSPSSKEHRAAAPSFPVDPWCWEVFSPLLEFVAAFPCTGSSHGRPPFFLPVPGSSTPTQGQRLPWPAPQAPAPPCELPPPAARYPELLLFSHGWRPENFSSAFTVHHPPSRPSSMFPYSMAPLQYSPSSPSAPPIRAPKQRLSLPLSVPSDKQRHSLPRTAPLFPLSAAQLLATELPPQPLNIDVS</sequence>
<dbReference type="EMBL" id="NCVQ01000003">
    <property type="protein sequence ID" value="PWZ38652.1"/>
    <property type="molecule type" value="Genomic_DNA"/>
</dbReference>
<evidence type="ECO:0000313" key="2">
    <source>
        <dbReference type="EMBL" id="PWZ38652.1"/>
    </source>
</evidence>
<feature type="region of interest" description="Disordered" evidence="1">
    <location>
        <begin position="151"/>
        <end position="185"/>
    </location>
</feature>
<reference evidence="2" key="1">
    <citation type="journal article" date="2018" name="Nat. Genet.">
        <title>Extensive intraspecific gene order and gene structural variations between Mo17 and other maize genomes.</title>
        <authorList>
            <person name="Sun S."/>
            <person name="Zhou Y."/>
            <person name="Chen J."/>
            <person name="Shi J."/>
            <person name="Zhao H."/>
            <person name="Zhao H."/>
            <person name="Song W."/>
            <person name="Zhang M."/>
            <person name="Cui Y."/>
            <person name="Dong X."/>
            <person name="Liu H."/>
            <person name="Ma X."/>
            <person name="Jiao Y."/>
            <person name="Wang B."/>
            <person name="Wei X."/>
            <person name="Stein J.C."/>
            <person name="Glaubitz J.C."/>
            <person name="Lu F."/>
            <person name="Yu G."/>
            <person name="Liang C."/>
            <person name="Fengler K."/>
            <person name="Li B."/>
            <person name="Rafalski A."/>
            <person name="Schnable P.S."/>
            <person name="Ware D.H."/>
            <person name="Buckler E.S."/>
            <person name="Lai J."/>
        </authorList>
    </citation>
    <scope>NUCLEOTIDE SEQUENCE [LARGE SCALE GENOMIC DNA]</scope>
    <source>
        <tissue evidence="2">Seedling</tissue>
    </source>
</reference>
<organism evidence="2">
    <name type="scientific">Zea mays</name>
    <name type="common">Maize</name>
    <dbReference type="NCBI Taxonomy" id="4577"/>
    <lineage>
        <taxon>Eukaryota</taxon>
        <taxon>Viridiplantae</taxon>
        <taxon>Streptophyta</taxon>
        <taxon>Embryophyta</taxon>
        <taxon>Tracheophyta</taxon>
        <taxon>Spermatophyta</taxon>
        <taxon>Magnoliopsida</taxon>
        <taxon>Liliopsida</taxon>
        <taxon>Poales</taxon>
        <taxon>Poaceae</taxon>
        <taxon>PACMAD clade</taxon>
        <taxon>Panicoideae</taxon>
        <taxon>Andropogonodae</taxon>
        <taxon>Andropogoneae</taxon>
        <taxon>Tripsacinae</taxon>
        <taxon>Zea</taxon>
    </lineage>
</organism>
<dbReference type="AlphaFoldDB" id="A0A3L6FUW9"/>
<accession>A0A3L6FUW9</accession>